<dbReference type="Proteomes" id="UP001165308">
    <property type="component" value="Unassembled WGS sequence"/>
</dbReference>
<reference evidence="2" key="1">
    <citation type="submission" date="2022-05" db="EMBL/GenBank/DDBJ databases">
        <title>Halomonas geminus sp. nov. and Halomonas llamarensis sp. nov. isolated from high-altitude salars of the Atacama Desert.</title>
        <authorList>
            <person name="Hintersatz C."/>
            <person name="Rojas L.A."/>
            <person name="Wei T.-S."/>
            <person name="Kutschke S."/>
            <person name="Lehmann F."/>
            <person name="Jain R."/>
            <person name="Pollmann K."/>
        </authorList>
    </citation>
    <scope>NUCLEOTIDE SEQUENCE</scope>
    <source>
        <strain evidence="2">ATCHA</strain>
    </source>
</reference>
<sequence length="299" mass="30850">MADFPTIDFGPYEWATLDKNYIVKWNGQLVALNELQANIAAFGQAVEADKQVAVDSAQLASDKAQQAGQDALSTAADVVLTGQNRVATGEDLVATGQDKDAAEQAANTAVQKAQETGLDRTQTGIDRAAAADSAQAAGQSENNAASALADFLKRYLGPHETPPTTDNEGSPLLVGALYLSTAEGDEGMRHWTGAEWVNAYATIDGLTWADVSGKPSLGTSAAKDVAETGNATADEVVKGSDTRLADARTPTAHNHSATQITSGTLNGARLPNATSSSLGGIKVRLNGTTAYITSNGSNA</sequence>
<gene>
    <name evidence="2" type="ORF">M8006_17115</name>
</gene>
<protein>
    <submittedName>
        <fullName evidence="2">Uncharacterized protein</fullName>
    </submittedName>
</protein>
<dbReference type="EMBL" id="JAMJPJ010000052">
    <property type="protein sequence ID" value="MCL7931676.1"/>
    <property type="molecule type" value="Genomic_DNA"/>
</dbReference>
<name>A0ABT0SVC9_9GAMM</name>
<evidence type="ECO:0000256" key="1">
    <source>
        <dbReference type="SAM" id="MobiDB-lite"/>
    </source>
</evidence>
<feature type="compositionally biased region" description="Polar residues" evidence="1">
    <location>
        <begin position="251"/>
        <end position="265"/>
    </location>
</feature>
<evidence type="ECO:0000313" key="3">
    <source>
        <dbReference type="Proteomes" id="UP001165308"/>
    </source>
</evidence>
<organism evidence="2 3">
    <name type="scientific">Halomonas llamarensis</name>
    <dbReference type="NCBI Taxonomy" id="2945104"/>
    <lineage>
        <taxon>Bacteria</taxon>
        <taxon>Pseudomonadati</taxon>
        <taxon>Pseudomonadota</taxon>
        <taxon>Gammaproteobacteria</taxon>
        <taxon>Oceanospirillales</taxon>
        <taxon>Halomonadaceae</taxon>
        <taxon>Halomonas</taxon>
    </lineage>
</organism>
<proteinExistence type="predicted"/>
<accession>A0ABT0SVC9</accession>
<evidence type="ECO:0000313" key="2">
    <source>
        <dbReference type="EMBL" id="MCL7931676.1"/>
    </source>
</evidence>
<comment type="caution">
    <text evidence="2">The sequence shown here is derived from an EMBL/GenBank/DDBJ whole genome shotgun (WGS) entry which is preliminary data.</text>
</comment>
<dbReference type="RefSeq" id="WP_250084335.1">
    <property type="nucleotide sequence ID" value="NZ_JAMJPJ010000052.1"/>
</dbReference>
<keyword evidence="3" id="KW-1185">Reference proteome</keyword>
<feature type="region of interest" description="Disordered" evidence="1">
    <location>
        <begin position="248"/>
        <end position="268"/>
    </location>
</feature>